<evidence type="ECO:0000256" key="3">
    <source>
        <dbReference type="SAM" id="SignalP"/>
    </source>
</evidence>
<dbReference type="EMBL" id="CP163444">
    <property type="protein sequence ID" value="XDQ71473.1"/>
    <property type="molecule type" value="Genomic_DNA"/>
</dbReference>
<dbReference type="NCBIfam" id="TIGR04215">
    <property type="entry name" value="choice_anch_A"/>
    <property type="match status" value="1"/>
</dbReference>
<feature type="region of interest" description="Disordered" evidence="1">
    <location>
        <begin position="320"/>
        <end position="400"/>
    </location>
</feature>
<keyword evidence="2" id="KW-1133">Transmembrane helix</keyword>
<feature type="transmembrane region" description="Helical" evidence="2">
    <location>
        <begin position="404"/>
        <end position="427"/>
    </location>
</feature>
<dbReference type="Pfam" id="PF20597">
    <property type="entry name" value="pAdhesive_15"/>
    <property type="match status" value="1"/>
</dbReference>
<keyword evidence="2" id="KW-0472">Membrane</keyword>
<proteinExistence type="predicted"/>
<evidence type="ECO:0000256" key="1">
    <source>
        <dbReference type="SAM" id="MobiDB-lite"/>
    </source>
</evidence>
<keyword evidence="2" id="KW-0812">Transmembrane</keyword>
<dbReference type="InterPro" id="IPR026588">
    <property type="entry name" value="Choice_anch_A"/>
</dbReference>
<organism evidence="5">
    <name type="scientific">Streptomyces sp. R44</name>
    <dbReference type="NCBI Taxonomy" id="3238633"/>
    <lineage>
        <taxon>Bacteria</taxon>
        <taxon>Bacillati</taxon>
        <taxon>Actinomycetota</taxon>
        <taxon>Actinomycetes</taxon>
        <taxon>Kitasatosporales</taxon>
        <taxon>Streptomycetaceae</taxon>
        <taxon>Streptomyces</taxon>
    </lineage>
</organism>
<accession>A0AB39SW34</accession>
<sequence length="434" mass="43346">MRTTAAVAAVLAVTGAALSWAPAASATTTECVSHPLGTAGLYAEFVEKDSVRHADSEGAVAVGGDATFGEPGTSGFSVGSRLSDADLAQLPGGHSLVVGGTLKANGVVLVKGSGIAGKVVDNSRGTGFDVDGDKVATGPSPIDFGKEFTELRRLSAGWAAVRPNGEAAVDGRGLYLTGTDARLNVFAVSSADLEKAGEIYLKVPAGSSTLVNVIGTSYDMQAKPTSGVWISDGGAYVQDDYDQHTEAHKSIRSKLLWNFPQAATVKKNYAAWPGTILAPDAAVTMGGRGAYGPGHINGSVIAESLDTIPGAETHQMNFTGCLPEVTTPGPVVTPETPKPTATPAPTTPATEGTPTTPDGTGTPSASPSTPSTPGSPTTPGEATTAPAPAPSATPEGDLATTGSAIGPGAIAAAVAAVAVGGGFLAFAKRRRRAS</sequence>
<feature type="compositionally biased region" description="Pro residues" evidence="1">
    <location>
        <begin position="336"/>
        <end position="346"/>
    </location>
</feature>
<feature type="chain" id="PRO_5044244192" evidence="3">
    <location>
        <begin position="27"/>
        <end position="434"/>
    </location>
</feature>
<evidence type="ECO:0000256" key="2">
    <source>
        <dbReference type="SAM" id="Phobius"/>
    </source>
</evidence>
<reference evidence="5" key="1">
    <citation type="submission" date="2024-07" db="EMBL/GenBank/DDBJ databases">
        <authorList>
            <person name="Yu S.T."/>
        </authorList>
    </citation>
    <scope>NUCLEOTIDE SEQUENCE</scope>
    <source>
        <strain evidence="5">R44</strain>
    </source>
</reference>
<name>A0AB39SW34_9ACTN</name>
<gene>
    <name evidence="5" type="ORF">AB5J54_13495</name>
</gene>
<feature type="signal peptide" evidence="3">
    <location>
        <begin position="1"/>
        <end position="26"/>
    </location>
</feature>
<dbReference type="AlphaFoldDB" id="A0AB39SW34"/>
<dbReference type="RefSeq" id="WP_369144166.1">
    <property type="nucleotide sequence ID" value="NZ_CP163444.1"/>
</dbReference>
<feature type="compositionally biased region" description="Low complexity" evidence="1">
    <location>
        <begin position="347"/>
        <end position="400"/>
    </location>
</feature>
<feature type="compositionally biased region" description="Low complexity" evidence="1">
    <location>
        <begin position="323"/>
        <end position="335"/>
    </location>
</feature>
<evidence type="ECO:0000313" key="5">
    <source>
        <dbReference type="EMBL" id="XDQ71473.1"/>
    </source>
</evidence>
<keyword evidence="3" id="KW-0732">Signal</keyword>
<evidence type="ECO:0000259" key="4">
    <source>
        <dbReference type="Pfam" id="PF20597"/>
    </source>
</evidence>
<protein>
    <submittedName>
        <fullName evidence="5">Choice-of-anchor A family protein</fullName>
    </submittedName>
</protein>
<feature type="domain" description="Choice-of-anchor A" evidence="4">
    <location>
        <begin position="35"/>
        <end position="314"/>
    </location>
</feature>